<evidence type="ECO:0000313" key="1">
    <source>
        <dbReference type="EMBL" id="CRL46942.1"/>
    </source>
</evidence>
<dbReference type="EMBL" id="LN854560">
    <property type="protein sequence ID" value="CRL46942.1"/>
    <property type="molecule type" value="Genomic_DNA"/>
</dbReference>
<dbReference type="Proteomes" id="UP000245838">
    <property type="component" value="Plasmid psg3"/>
</dbReference>
<name>A0A193QP50_SODGM</name>
<dbReference type="AlphaFoldDB" id="A0A193QP50"/>
<proteinExistence type="predicted"/>
<evidence type="ECO:0000313" key="2">
    <source>
        <dbReference type="Proteomes" id="UP000245838"/>
    </source>
</evidence>
<organism evidence="1 2">
    <name type="scientific">Sodalis glossinidius (strain morsitans)</name>
    <dbReference type="NCBI Taxonomy" id="343509"/>
    <lineage>
        <taxon>Bacteria</taxon>
        <taxon>Pseudomonadati</taxon>
        <taxon>Pseudomonadota</taxon>
        <taxon>Gammaproteobacteria</taxon>
        <taxon>Enterobacterales</taxon>
        <taxon>Bruguierivoracaceae</taxon>
        <taxon>Sodalis</taxon>
    </lineage>
</organism>
<protein>
    <submittedName>
        <fullName evidence="1">Uncharacterized protein</fullName>
    </submittedName>
</protein>
<geneLocation type="plasmid" evidence="2">
    <name>psg3</name>
</geneLocation>
<accession>A0A193QP50</accession>
<sequence length="101" mass="11479">MVRFSGILEVRVCQLPLLQEKRGLWLTIISHSDYIVFTIRKNSFMRWLRQYSSIRPRAGIFYLTASLSTFPAQNAGTRAAGMVIASLVGDIADFKRRKDGV</sequence>
<reference evidence="2" key="1">
    <citation type="submission" date="2015-05" db="EMBL/GenBank/DDBJ databases">
        <authorList>
            <person name="Goodhead I."/>
        </authorList>
    </citation>
    <scope>NUCLEOTIDE SEQUENCE [LARGE SCALE GENOMIC DNA]</scope>
    <source>
        <strain evidence="2">morsitans</strain>
        <plasmid evidence="2">psg3</plasmid>
    </source>
</reference>
<gene>
    <name evidence="1" type="ORF">SGGMMB4_05914</name>
</gene>